<feature type="coiled-coil region" evidence="1">
    <location>
        <begin position="657"/>
        <end position="877"/>
    </location>
</feature>
<name>A9V6R9_MONBE</name>
<evidence type="ECO:0000256" key="1">
    <source>
        <dbReference type="SAM" id="Coils"/>
    </source>
</evidence>
<dbReference type="KEGG" id="mbr:MONBRDRAFT_10567"/>
<dbReference type="OMA" id="GAYCENI"/>
<feature type="compositionally biased region" description="Polar residues" evidence="2">
    <location>
        <begin position="97"/>
        <end position="114"/>
    </location>
</feature>
<evidence type="ECO:0000313" key="4">
    <source>
        <dbReference type="Proteomes" id="UP000001357"/>
    </source>
</evidence>
<gene>
    <name evidence="3" type="ORF">MONBRDRAFT_10567</name>
</gene>
<keyword evidence="4" id="KW-1185">Reference proteome</keyword>
<dbReference type="InParanoid" id="A9V6R9"/>
<accession>A9V6R9</accession>
<dbReference type="RefSeq" id="XP_001748399.1">
    <property type="nucleotide sequence ID" value="XM_001748347.1"/>
</dbReference>
<feature type="compositionally biased region" description="Polar residues" evidence="2">
    <location>
        <begin position="261"/>
        <end position="274"/>
    </location>
</feature>
<dbReference type="GeneID" id="5893683"/>
<dbReference type="PANTHER" id="PTHR47357:SF1">
    <property type="entry name" value="SPINDLE POLE BODY COMPONENT 110"/>
    <property type="match status" value="1"/>
</dbReference>
<feature type="compositionally biased region" description="Basic residues" evidence="2">
    <location>
        <begin position="194"/>
        <end position="204"/>
    </location>
</feature>
<sequence>MADWAAESESHFQLAARQQLATQSPKKQSIQASFVSSQSEAARLGAPLLRRPSHENGRPAPAPHASASEPRRRRPPSSPRRSAPTTPTGKGKAQRDANPTGSLRITLSSPSAGSHPSRAVKLVPSPQKPSSSPGKVSNDEKPSPRKTPNRKSKSASKHSAAVAASPDSKAVPAAAAAAAASAEKPTNQAPKSKNQGKKQKKKSRGNGNKGTAHRTVSTPPATTPSNSTSPMVLPAPTGTPKASPAKPADGTRTPSPEPKSALSTTSSRGQMSLKSQRSSQRRSRTATAHREGASDRAPLSTDATDVRKKLWPSTFDAALSDEQMKGSLLEAGAAQDLSLLIASELVSSLINEATASCAQAPSQGAIGIFERPVVPISPQAKDSAASPKPEFSPALVVSVGAGDKFAFTNIAEAKINIAPQAAGKATGPPSDEPAHEPAHEPLVAASKNATASTTSVVEEACNSDDEAAAQMASVLESTESGNEGATMAAAEPATEPTSVGSVSEVASKDIEPASDMTGVADEATPAQAQATDEDKVVKLPIEGSIEVVGPTTEAATESPKPMLETDGESLEMTSEPTEGLVEEASEAAEPDSTTAEPAVESDNHQLSELTADDTHKAVHHQPPSWPATPVARSAEHETSADFSVMSASLVASVSHAISTEEAHASEAEEQLAQALHENAELLEQLNSLHAEAQRQLEIDQLQTEQRLHNDNKDQALARIVRLEQEVSGLRSIQLASEEEVIELRKQLASQTASKDEARGRCQTLEEECGQLQAELAQLEQTRAEQEKSAITRTASLQEQLNQARRELDEALTSLKKKTCAMDAEKQAHAKTVKDWELKQAEVSKELEAAQASAQASAKSLESSANEYKLAIDRLRKERDDALGSKRANEQMSQQLHSQLATVRAELAESQSSVQAKDVELTSAREECSRLAQEIEQLQAELALRSDETQELDGNATVYLDAQSDSLIDSAAPTPARPQTPGSRMASPTRRGLAGLQLLQKIARHAPAGEDVTLTVNEQKCMSRFYHGLSSHGQQLWHLVEYLERIRRGLTSLETSPAPLSPLREASSGDESANLDFGQSIMGLRTVRTEALLWQLLFSYQ</sequence>
<dbReference type="Proteomes" id="UP000001357">
    <property type="component" value="Unassembled WGS sequence"/>
</dbReference>
<evidence type="ECO:0000256" key="2">
    <source>
        <dbReference type="SAM" id="MobiDB-lite"/>
    </source>
</evidence>
<reference evidence="3 4" key="1">
    <citation type="journal article" date="2008" name="Nature">
        <title>The genome of the choanoflagellate Monosiga brevicollis and the origin of metazoans.</title>
        <authorList>
            <consortium name="JGI Sequencing"/>
            <person name="King N."/>
            <person name="Westbrook M.J."/>
            <person name="Young S.L."/>
            <person name="Kuo A."/>
            <person name="Abedin M."/>
            <person name="Chapman J."/>
            <person name="Fairclough S."/>
            <person name="Hellsten U."/>
            <person name="Isogai Y."/>
            <person name="Letunic I."/>
            <person name="Marr M."/>
            <person name="Pincus D."/>
            <person name="Putnam N."/>
            <person name="Rokas A."/>
            <person name="Wright K.J."/>
            <person name="Zuzow R."/>
            <person name="Dirks W."/>
            <person name="Good M."/>
            <person name="Goodstein D."/>
            <person name="Lemons D."/>
            <person name="Li W."/>
            <person name="Lyons J.B."/>
            <person name="Morris A."/>
            <person name="Nichols S."/>
            <person name="Richter D.J."/>
            <person name="Salamov A."/>
            <person name="Bork P."/>
            <person name="Lim W.A."/>
            <person name="Manning G."/>
            <person name="Miller W.T."/>
            <person name="McGinnis W."/>
            <person name="Shapiro H."/>
            <person name="Tjian R."/>
            <person name="Grigoriev I.V."/>
            <person name="Rokhsar D."/>
        </authorList>
    </citation>
    <scope>NUCLEOTIDE SEQUENCE [LARGE SCALE GENOMIC DNA]</scope>
    <source>
        <strain evidence="4">MX1 / ATCC 50154</strain>
    </source>
</reference>
<feature type="region of interest" description="Disordered" evidence="2">
    <location>
        <begin position="968"/>
        <end position="988"/>
    </location>
</feature>
<organism evidence="3 4">
    <name type="scientific">Monosiga brevicollis</name>
    <name type="common">Choanoflagellate</name>
    <dbReference type="NCBI Taxonomy" id="81824"/>
    <lineage>
        <taxon>Eukaryota</taxon>
        <taxon>Choanoflagellata</taxon>
        <taxon>Craspedida</taxon>
        <taxon>Salpingoecidae</taxon>
        <taxon>Monosiga</taxon>
    </lineage>
</organism>
<dbReference type="PANTHER" id="PTHR47357">
    <property type="entry name" value="COP1-INTERACTIVE PROTEIN 1"/>
    <property type="match status" value="1"/>
</dbReference>
<feature type="compositionally biased region" description="Low complexity" evidence="2">
    <location>
        <begin position="157"/>
        <end position="182"/>
    </location>
</feature>
<feature type="region of interest" description="Disordered" evidence="2">
    <location>
        <begin position="1"/>
        <end position="303"/>
    </location>
</feature>
<feature type="compositionally biased region" description="Polar residues" evidence="2">
    <location>
        <begin position="19"/>
        <end position="40"/>
    </location>
</feature>
<keyword evidence="1" id="KW-0175">Coiled coil</keyword>
<feature type="coiled-coil region" evidence="1">
    <location>
        <begin position="920"/>
        <end position="947"/>
    </location>
</feature>
<feature type="region of interest" description="Disordered" evidence="2">
    <location>
        <begin position="469"/>
        <end position="535"/>
    </location>
</feature>
<dbReference type="AlphaFoldDB" id="A9V6R9"/>
<protein>
    <submittedName>
        <fullName evidence="3">Uncharacterized protein</fullName>
    </submittedName>
</protein>
<feature type="compositionally biased region" description="Low complexity" evidence="2">
    <location>
        <begin position="120"/>
        <end position="136"/>
    </location>
</feature>
<feature type="compositionally biased region" description="Acidic residues" evidence="2">
    <location>
        <begin position="580"/>
        <end position="589"/>
    </location>
</feature>
<evidence type="ECO:0000313" key="3">
    <source>
        <dbReference type="EMBL" id="EDQ86854.1"/>
    </source>
</evidence>
<feature type="compositionally biased region" description="Low complexity" evidence="2">
    <location>
        <begin position="485"/>
        <end position="497"/>
    </location>
</feature>
<dbReference type="EMBL" id="CH991563">
    <property type="protein sequence ID" value="EDQ86854.1"/>
    <property type="molecule type" value="Genomic_DNA"/>
</dbReference>
<feature type="compositionally biased region" description="Low complexity" evidence="2">
    <location>
        <begin position="217"/>
        <end position="230"/>
    </location>
</feature>
<feature type="region of interest" description="Disordered" evidence="2">
    <location>
        <begin position="549"/>
        <end position="638"/>
    </location>
</feature>
<proteinExistence type="predicted"/>
<feature type="compositionally biased region" description="Basic residues" evidence="2">
    <location>
        <begin position="147"/>
        <end position="156"/>
    </location>
</feature>